<dbReference type="Pfam" id="PF00078">
    <property type="entry name" value="RVT_1"/>
    <property type="match status" value="1"/>
</dbReference>
<organism evidence="2 3">
    <name type="scientific">Hydra vulgaris</name>
    <name type="common">Hydra</name>
    <name type="synonym">Hydra attenuata</name>
    <dbReference type="NCBI Taxonomy" id="6087"/>
    <lineage>
        <taxon>Eukaryota</taxon>
        <taxon>Metazoa</taxon>
        <taxon>Cnidaria</taxon>
        <taxon>Hydrozoa</taxon>
        <taxon>Hydroidolina</taxon>
        <taxon>Anthoathecata</taxon>
        <taxon>Aplanulata</taxon>
        <taxon>Hydridae</taxon>
        <taxon>Hydra</taxon>
    </lineage>
</organism>
<dbReference type="GeneID" id="136087905"/>
<evidence type="ECO:0000259" key="1">
    <source>
        <dbReference type="PROSITE" id="PS50164"/>
    </source>
</evidence>
<feature type="domain" description="GIY-YIG" evidence="1">
    <location>
        <begin position="467"/>
        <end position="555"/>
    </location>
</feature>
<sequence>MLLRRSTNVFHDLANSSQAGLTLHILRKLEKLHIKSNKARLDINFLKNCKLFKVYPKYLGFNIPHANYNDIISIKNRLLKSALHKRINEKKLLDKELENLKSQVRKNCSALQWYLLTMVIKNNIKKKELSIIKTHEKKLCSLTKSAVFPFKHQNVIQNLSSYTLQDDELDLLNNGLGFALPPAFIKKTDVFAQFDCISQFLNNQLKNNDSKPQLKSELFHLANNYVYKYTPSENCLRKHKILKRLRNNENIVITRPDKGNGIIVLNKIDYKNSLHNIISNKIKFKELKEDPTIKREISLQVYLRQLYKLKCFEKDIYTKIYPVESQPARIYALPKMHKVNSFSFVEELKQINVTNKFIVSYDVESLFTNIPLKETINIATDLFFKDKTNSKRFSKVQFKKLLKISTSGSHFLFGGKYYDQTDGVAMGSPLAPILANIFVGYHEQTWVNNCSFTAPFFINESLPKLLKSHVVYKFSCAGCNASYIGETSRHLATRINEHLKSDKQSHIFKHLNLSLNCKNLANCDSFEILDNAPNKHKLKIKEALHIKWESPSLNKQALHYTINLSI</sequence>
<keyword evidence="2" id="KW-1185">Reference proteome</keyword>
<dbReference type="InterPro" id="IPR000305">
    <property type="entry name" value="GIY-YIG_endonuc"/>
</dbReference>
<evidence type="ECO:0000313" key="2">
    <source>
        <dbReference type="Proteomes" id="UP001652625"/>
    </source>
</evidence>
<name>A0ABM4D043_HYDVU</name>
<reference evidence="3" key="1">
    <citation type="submission" date="2025-08" db="UniProtKB">
        <authorList>
            <consortium name="RefSeq"/>
        </authorList>
    </citation>
    <scope>IDENTIFICATION</scope>
</reference>
<dbReference type="InterPro" id="IPR035901">
    <property type="entry name" value="GIY-YIG_endonuc_sf"/>
</dbReference>
<dbReference type="PROSITE" id="PS50164">
    <property type="entry name" value="GIY_YIG"/>
    <property type="match status" value="1"/>
</dbReference>
<dbReference type="InterPro" id="IPR000477">
    <property type="entry name" value="RT_dom"/>
</dbReference>
<dbReference type="RefSeq" id="XP_065667600.1">
    <property type="nucleotide sequence ID" value="XM_065811528.1"/>
</dbReference>
<dbReference type="PANTHER" id="PTHR21301:SF10">
    <property type="entry name" value="REVERSE TRANSCRIPTASE DOMAIN-CONTAINING PROTEIN"/>
    <property type="match status" value="1"/>
</dbReference>
<dbReference type="Gene3D" id="3.40.1440.10">
    <property type="entry name" value="GIY-YIG endonuclease"/>
    <property type="match status" value="1"/>
</dbReference>
<dbReference type="Proteomes" id="UP001652625">
    <property type="component" value="Chromosome 12"/>
</dbReference>
<protein>
    <submittedName>
        <fullName evidence="3">Uncharacterized protein LOC136087905</fullName>
    </submittedName>
</protein>
<dbReference type="PANTHER" id="PTHR21301">
    <property type="entry name" value="REVERSE TRANSCRIPTASE"/>
    <property type="match status" value="1"/>
</dbReference>
<evidence type="ECO:0000313" key="3">
    <source>
        <dbReference type="RefSeq" id="XP_065667600.1"/>
    </source>
</evidence>
<gene>
    <name evidence="3" type="primary">LOC136087905</name>
</gene>
<proteinExistence type="predicted"/>
<accession>A0ABM4D043</accession>